<feature type="domain" description="Solute-binding protein family 3/N-terminal" evidence="3">
    <location>
        <begin position="42"/>
        <end position="262"/>
    </location>
</feature>
<feature type="domain" description="Ionotropic glutamate receptor C-terminal" evidence="4">
    <location>
        <begin position="42"/>
        <end position="262"/>
    </location>
</feature>
<dbReference type="PROSITE" id="PS51257">
    <property type="entry name" value="PROKAR_LIPOPROTEIN"/>
    <property type="match status" value="1"/>
</dbReference>
<feature type="chain" id="PRO_5038735738" evidence="2">
    <location>
        <begin position="23"/>
        <end position="262"/>
    </location>
</feature>
<sequence>MLHKARTALAAILALGALTTTACSGGGTAQTASGIPLVNEGSLTVCSNVPFEPFEYVGDDGEYTGFDMDLSREIAAGMGLELEVQNASFDGLQSGTVLAANQCDMIAAAVTITPEREKNMAFSDPYYDSLQSLLVPADSAAKSLEDMAGKKIGIQQGTTGETYARDNAPADAEVIAYQTDAELFQALQAGNIDAVLQDLPVNLAHTDGDAFTIAAKYATGESYGLAMRKAGSEDLVKEVNSQLSTMRENGKYTEIYDKYFAE</sequence>
<dbReference type="CDD" id="cd13624">
    <property type="entry name" value="PBP2_Arg_Lys_His"/>
    <property type="match status" value="1"/>
</dbReference>
<dbReference type="InterPro" id="IPR001638">
    <property type="entry name" value="Solute-binding_3/MltF_N"/>
</dbReference>
<feature type="signal peptide" evidence="2">
    <location>
        <begin position="1"/>
        <end position="22"/>
    </location>
</feature>
<dbReference type="RefSeq" id="WP_210227803.1">
    <property type="nucleotide sequence ID" value="NZ_CP076022.1"/>
</dbReference>
<evidence type="ECO:0000259" key="4">
    <source>
        <dbReference type="SMART" id="SM00079"/>
    </source>
</evidence>
<proteinExistence type="predicted"/>
<organism evidence="5 6">
    <name type="scientific">Arthrobacter jiangjiafuii</name>
    <dbReference type="NCBI Taxonomy" id="2817475"/>
    <lineage>
        <taxon>Bacteria</taxon>
        <taxon>Bacillati</taxon>
        <taxon>Actinomycetota</taxon>
        <taxon>Actinomycetes</taxon>
        <taxon>Micrococcales</taxon>
        <taxon>Micrococcaceae</taxon>
        <taxon>Arthrobacter</taxon>
    </lineage>
</organism>
<evidence type="ECO:0000256" key="2">
    <source>
        <dbReference type="SAM" id="SignalP"/>
    </source>
</evidence>
<name>A0A975QZ99_9MICC</name>
<evidence type="ECO:0000259" key="3">
    <source>
        <dbReference type="SMART" id="SM00062"/>
    </source>
</evidence>
<dbReference type="PANTHER" id="PTHR35936">
    <property type="entry name" value="MEMBRANE-BOUND LYTIC MUREIN TRANSGLYCOSYLASE F"/>
    <property type="match status" value="1"/>
</dbReference>
<dbReference type="Pfam" id="PF00497">
    <property type="entry name" value="SBP_bac_3"/>
    <property type="match status" value="1"/>
</dbReference>
<dbReference type="KEGG" id="ajg:KKR91_14245"/>
<evidence type="ECO:0000313" key="5">
    <source>
        <dbReference type="EMBL" id="QWC09620.1"/>
    </source>
</evidence>
<dbReference type="GO" id="GO:0015276">
    <property type="term" value="F:ligand-gated monoatomic ion channel activity"/>
    <property type="evidence" value="ECO:0007669"/>
    <property type="project" value="InterPro"/>
</dbReference>
<dbReference type="EMBL" id="CP076022">
    <property type="protein sequence ID" value="QWC09620.1"/>
    <property type="molecule type" value="Genomic_DNA"/>
</dbReference>
<dbReference type="Gene3D" id="3.40.190.10">
    <property type="entry name" value="Periplasmic binding protein-like II"/>
    <property type="match status" value="2"/>
</dbReference>
<dbReference type="Proteomes" id="UP000676885">
    <property type="component" value="Chromosome"/>
</dbReference>
<evidence type="ECO:0000313" key="6">
    <source>
        <dbReference type="Proteomes" id="UP000676885"/>
    </source>
</evidence>
<dbReference type="SUPFAM" id="SSF53850">
    <property type="entry name" value="Periplasmic binding protein-like II"/>
    <property type="match status" value="1"/>
</dbReference>
<dbReference type="SMART" id="SM00062">
    <property type="entry name" value="PBPb"/>
    <property type="match status" value="1"/>
</dbReference>
<protein>
    <submittedName>
        <fullName evidence="5">Basic amino acid ABC transporter substrate-binding protein</fullName>
    </submittedName>
</protein>
<keyword evidence="1 2" id="KW-0732">Signal</keyword>
<keyword evidence="6" id="KW-1185">Reference proteome</keyword>
<accession>A0A975QZ99</accession>
<dbReference type="PANTHER" id="PTHR35936:SF17">
    <property type="entry name" value="ARGININE-BINDING EXTRACELLULAR PROTEIN ARTP"/>
    <property type="match status" value="1"/>
</dbReference>
<reference evidence="5 6" key="1">
    <citation type="submission" date="2021-05" db="EMBL/GenBank/DDBJ databases">
        <title>Novel species in genus Arthrobacter.</title>
        <authorList>
            <person name="Zhang G."/>
        </authorList>
    </citation>
    <scope>NUCLEOTIDE SEQUENCE [LARGE SCALE GENOMIC DNA]</scope>
    <source>
        <strain evidence="6">zg-ZUI227</strain>
    </source>
</reference>
<dbReference type="SMART" id="SM00079">
    <property type="entry name" value="PBPe"/>
    <property type="match status" value="1"/>
</dbReference>
<gene>
    <name evidence="5" type="ORF">KKR91_14245</name>
</gene>
<dbReference type="GO" id="GO:0016020">
    <property type="term" value="C:membrane"/>
    <property type="evidence" value="ECO:0007669"/>
    <property type="project" value="InterPro"/>
</dbReference>
<dbReference type="InterPro" id="IPR001320">
    <property type="entry name" value="Iontro_rcpt_C"/>
</dbReference>
<dbReference type="AlphaFoldDB" id="A0A975QZ99"/>
<evidence type="ECO:0000256" key="1">
    <source>
        <dbReference type="ARBA" id="ARBA00022729"/>
    </source>
</evidence>